<dbReference type="EMBL" id="CQBM01000006">
    <property type="protein sequence ID" value="CNI22079.1"/>
    <property type="molecule type" value="Genomic_DNA"/>
</dbReference>
<evidence type="ECO:0000313" key="2">
    <source>
        <dbReference type="EMBL" id="CNI22079.1"/>
    </source>
</evidence>
<feature type="chain" id="PRO_5041228849" evidence="1">
    <location>
        <begin position="22"/>
        <end position="166"/>
    </location>
</feature>
<evidence type="ECO:0000313" key="3">
    <source>
        <dbReference type="Proteomes" id="UP000040841"/>
    </source>
</evidence>
<dbReference type="Gene3D" id="2.60.40.2040">
    <property type="entry name" value="CFA/I fimbrial subunit E, pilin domain"/>
    <property type="match status" value="1"/>
</dbReference>
<sequence length="166" mass="18243">MKKTLLSIITMAILASGTVFAAHAVQKDIAVEAEIAESLIITMDKADGSPFNSLELGYYMGVKSQGTKDRLVGQQSIKITANQGAKVKILLAERFVMHHAKKDQKLYPFVRITDFNRRIEHILENNQSAILARSNNVALTVLVPDANTIPVGEYTGVLKFIMESIA</sequence>
<keyword evidence="1" id="KW-0732">Signal</keyword>
<gene>
    <name evidence="2" type="ORF">ERS008502_02601</name>
</gene>
<reference evidence="2 3" key="1">
    <citation type="submission" date="2015-03" db="EMBL/GenBank/DDBJ databases">
        <authorList>
            <consortium name="Pathogen Informatics"/>
            <person name="Murphy D."/>
        </authorList>
    </citation>
    <scope>NUCLEOTIDE SEQUENCE [LARGE SCALE GENOMIC DNA]</scope>
    <source>
        <strain evidence="2 3">FE82747</strain>
    </source>
</reference>
<organism evidence="2 3">
    <name type="scientific">Yersinia mollaretii</name>
    <dbReference type="NCBI Taxonomy" id="33060"/>
    <lineage>
        <taxon>Bacteria</taxon>
        <taxon>Pseudomonadati</taxon>
        <taxon>Pseudomonadota</taxon>
        <taxon>Gammaproteobacteria</taxon>
        <taxon>Enterobacterales</taxon>
        <taxon>Yersiniaceae</taxon>
        <taxon>Yersinia</taxon>
    </lineage>
</organism>
<dbReference type="Proteomes" id="UP000040841">
    <property type="component" value="Unassembled WGS sequence"/>
</dbReference>
<accession>A0AA36LPZ0</accession>
<comment type="caution">
    <text evidence="2">The sequence shown here is derived from an EMBL/GenBank/DDBJ whole genome shotgun (WGS) entry which is preliminary data.</text>
</comment>
<evidence type="ECO:0000256" key="1">
    <source>
        <dbReference type="SAM" id="SignalP"/>
    </source>
</evidence>
<protein>
    <submittedName>
        <fullName evidence="2">Alpha-related fimbriae minor subunit 1</fullName>
    </submittedName>
</protein>
<feature type="signal peptide" evidence="1">
    <location>
        <begin position="1"/>
        <end position="21"/>
    </location>
</feature>
<dbReference type="AlphaFoldDB" id="A0AA36LPZ0"/>
<dbReference type="RefSeq" id="WP_049648196.1">
    <property type="nucleotide sequence ID" value="NZ_CABHYS010000016.1"/>
</dbReference>
<proteinExistence type="predicted"/>
<name>A0AA36LPZ0_YERMO</name>